<keyword evidence="2" id="KW-0472">Membrane</keyword>
<reference evidence="3 4" key="1">
    <citation type="submission" date="2020-01" db="EMBL/GenBank/DDBJ databases">
        <title>Herbidospora sp. NEAU-GS84 nov., a novel actinomycete isolated from soil.</title>
        <authorList>
            <person name="Han L."/>
        </authorList>
    </citation>
    <scope>NUCLEOTIDE SEQUENCE [LARGE SCALE GENOMIC DNA]</scope>
    <source>
        <strain evidence="3 4">NEAU-GS84</strain>
    </source>
</reference>
<feature type="coiled-coil region" evidence="1">
    <location>
        <begin position="113"/>
        <end position="147"/>
    </location>
</feature>
<evidence type="ECO:0000256" key="2">
    <source>
        <dbReference type="SAM" id="Phobius"/>
    </source>
</evidence>
<evidence type="ECO:0000313" key="4">
    <source>
        <dbReference type="Proteomes" id="UP000479526"/>
    </source>
</evidence>
<gene>
    <name evidence="3" type="ORF">GT755_12440</name>
</gene>
<evidence type="ECO:0000256" key="1">
    <source>
        <dbReference type="SAM" id="Coils"/>
    </source>
</evidence>
<keyword evidence="2" id="KW-0812">Transmembrane</keyword>
<evidence type="ECO:0000313" key="3">
    <source>
        <dbReference type="EMBL" id="NAS22491.1"/>
    </source>
</evidence>
<feature type="transmembrane region" description="Helical" evidence="2">
    <location>
        <begin position="12"/>
        <end position="31"/>
    </location>
</feature>
<dbReference type="RefSeq" id="WP_161479854.1">
    <property type="nucleotide sequence ID" value="NZ_WXEW01000003.1"/>
</dbReference>
<feature type="transmembrane region" description="Helical" evidence="2">
    <location>
        <begin position="149"/>
        <end position="169"/>
    </location>
</feature>
<dbReference type="EMBL" id="WXEW01000003">
    <property type="protein sequence ID" value="NAS22491.1"/>
    <property type="molecule type" value="Genomic_DNA"/>
</dbReference>
<protein>
    <submittedName>
        <fullName evidence="3">Uncharacterized protein</fullName>
    </submittedName>
</protein>
<dbReference type="AlphaFoldDB" id="A0A7C9MWQ5"/>
<keyword evidence="2" id="KW-1133">Transmembrane helix</keyword>
<sequence>MQKRRLIPSIARAFVYGLLAAVVIFGLPYLTNDDGTPLIPAPTWLMVLIGALIFAVGLILELTAETSHRLADPAQILRERITNVNRAFDDAVNLMADLQAELTRQQVAHQAVIAAAEKQKRLLEVDLEQAEKINQLLRGDAIRARRREIALFAAGMLCSIPIGFAVNWLS</sequence>
<keyword evidence="4" id="KW-1185">Reference proteome</keyword>
<dbReference type="Proteomes" id="UP000479526">
    <property type="component" value="Unassembled WGS sequence"/>
</dbReference>
<organism evidence="3 4">
    <name type="scientific">Herbidospora solisilvae</name>
    <dbReference type="NCBI Taxonomy" id="2696284"/>
    <lineage>
        <taxon>Bacteria</taxon>
        <taxon>Bacillati</taxon>
        <taxon>Actinomycetota</taxon>
        <taxon>Actinomycetes</taxon>
        <taxon>Streptosporangiales</taxon>
        <taxon>Streptosporangiaceae</taxon>
        <taxon>Herbidospora</taxon>
    </lineage>
</organism>
<proteinExistence type="predicted"/>
<keyword evidence="1" id="KW-0175">Coiled coil</keyword>
<accession>A0A7C9MWQ5</accession>
<comment type="caution">
    <text evidence="3">The sequence shown here is derived from an EMBL/GenBank/DDBJ whole genome shotgun (WGS) entry which is preliminary data.</text>
</comment>
<name>A0A7C9MWQ5_9ACTN</name>
<feature type="transmembrane region" description="Helical" evidence="2">
    <location>
        <begin position="43"/>
        <end position="60"/>
    </location>
</feature>